<evidence type="ECO:0000313" key="6">
    <source>
        <dbReference type="Proteomes" id="UP001168883"/>
    </source>
</evidence>
<dbReference type="InterPro" id="IPR036388">
    <property type="entry name" value="WH-like_DNA-bd_sf"/>
</dbReference>
<evidence type="ECO:0000259" key="4">
    <source>
        <dbReference type="PROSITE" id="PS50995"/>
    </source>
</evidence>
<dbReference type="Gene3D" id="1.10.10.10">
    <property type="entry name" value="Winged helix-like DNA-binding domain superfamily/Winged helix DNA-binding domain"/>
    <property type="match status" value="1"/>
</dbReference>
<dbReference type="SMART" id="SM00347">
    <property type="entry name" value="HTH_MARR"/>
    <property type="match status" value="1"/>
</dbReference>
<evidence type="ECO:0000256" key="1">
    <source>
        <dbReference type="ARBA" id="ARBA00023015"/>
    </source>
</evidence>
<dbReference type="PROSITE" id="PS50995">
    <property type="entry name" value="HTH_MARR_2"/>
    <property type="match status" value="1"/>
</dbReference>
<sequence>MGNDANAQHLYAKVMQMVHLYEDHDKKEKDIFFAIARQYGIRNLTDDLTMSETHAIELIGNHESINVTRLAEKMGMTKGAITKISAKLLDRGWIEKFSLSGNRKEVLFRLTPDGQIVYDVHERYHQYVEKFFLDFISRYSDEDFQFIDRLVSDITGVLENSMAAMDAMIKSDRAEL</sequence>
<evidence type="ECO:0000256" key="3">
    <source>
        <dbReference type="ARBA" id="ARBA00023163"/>
    </source>
</evidence>
<name>A0ABT8VFE1_9BACL</name>
<evidence type="ECO:0000313" key="5">
    <source>
        <dbReference type="EMBL" id="MDO3679697.1"/>
    </source>
</evidence>
<dbReference type="EMBL" id="JAUMKJ010000030">
    <property type="protein sequence ID" value="MDO3679697.1"/>
    <property type="molecule type" value="Genomic_DNA"/>
</dbReference>
<accession>A0ABT8VFE1</accession>
<organism evidence="5 6">
    <name type="scientific">Paenibacillus ehimensis</name>
    <dbReference type="NCBI Taxonomy" id="79264"/>
    <lineage>
        <taxon>Bacteria</taxon>
        <taxon>Bacillati</taxon>
        <taxon>Bacillota</taxon>
        <taxon>Bacilli</taxon>
        <taxon>Bacillales</taxon>
        <taxon>Paenibacillaceae</taxon>
        <taxon>Paenibacillus</taxon>
    </lineage>
</organism>
<keyword evidence="6" id="KW-1185">Reference proteome</keyword>
<keyword evidence="1" id="KW-0805">Transcription regulation</keyword>
<dbReference type="PANTHER" id="PTHR35790">
    <property type="entry name" value="HTH-TYPE TRANSCRIPTIONAL REGULATOR PCHR"/>
    <property type="match status" value="1"/>
</dbReference>
<dbReference type="Pfam" id="PF01047">
    <property type="entry name" value="MarR"/>
    <property type="match status" value="1"/>
</dbReference>
<feature type="domain" description="HTH marR-type" evidence="4">
    <location>
        <begin position="7"/>
        <end position="156"/>
    </location>
</feature>
<dbReference type="RefSeq" id="WP_025845619.1">
    <property type="nucleotide sequence ID" value="NZ_JARLKN010000076.1"/>
</dbReference>
<reference evidence="5" key="1">
    <citation type="submission" date="2023-07" db="EMBL/GenBank/DDBJ databases">
        <authorList>
            <person name="Aktuganov G."/>
            <person name="Boyko T."/>
            <person name="Delegan Y."/>
            <person name="Galimzianova N."/>
            <person name="Gilvanova E."/>
            <person name="Korobov V."/>
            <person name="Kuzmina L."/>
            <person name="Melentiev A."/>
            <person name="Milman P."/>
            <person name="Ryabova A."/>
            <person name="Stupak E."/>
            <person name="Yasakov T."/>
            <person name="Zharikova N."/>
            <person name="Zhurenko E."/>
        </authorList>
    </citation>
    <scope>NUCLEOTIDE SEQUENCE</scope>
    <source>
        <strain evidence="5">IB-739</strain>
    </source>
</reference>
<gene>
    <name evidence="5" type="ORF">Q3C12_22040</name>
</gene>
<dbReference type="InterPro" id="IPR052067">
    <property type="entry name" value="Metal_resp_HTH_trans_reg"/>
</dbReference>
<dbReference type="PROSITE" id="PS01117">
    <property type="entry name" value="HTH_MARR_1"/>
    <property type="match status" value="1"/>
</dbReference>
<dbReference type="InterPro" id="IPR023187">
    <property type="entry name" value="Tscrpt_reg_MarR-type_CS"/>
</dbReference>
<keyword evidence="2" id="KW-0238">DNA-binding</keyword>
<dbReference type="InterPro" id="IPR036390">
    <property type="entry name" value="WH_DNA-bd_sf"/>
</dbReference>
<keyword evidence="3" id="KW-0804">Transcription</keyword>
<dbReference type="InterPro" id="IPR000835">
    <property type="entry name" value="HTH_MarR-typ"/>
</dbReference>
<dbReference type="Proteomes" id="UP001168883">
    <property type="component" value="Unassembled WGS sequence"/>
</dbReference>
<protein>
    <submittedName>
        <fullName evidence="5">MarR family transcriptional regulator</fullName>
    </submittedName>
</protein>
<comment type="caution">
    <text evidence="5">The sequence shown here is derived from an EMBL/GenBank/DDBJ whole genome shotgun (WGS) entry which is preliminary data.</text>
</comment>
<dbReference type="SUPFAM" id="SSF46785">
    <property type="entry name" value="Winged helix' DNA-binding domain"/>
    <property type="match status" value="1"/>
</dbReference>
<proteinExistence type="predicted"/>
<evidence type="ECO:0000256" key="2">
    <source>
        <dbReference type="ARBA" id="ARBA00023125"/>
    </source>
</evidence>
<dbReference type="PANTHER" id="PTHR35790:SF4">
    <property type="entry name" value="HTH-TYPE TRANSCRIPTIONAL REGULATOR PCHR"/>
    <property type="match status" value="1"/>
</dbReference>